<dbReference type="SUPFAM" id="SSF117856">
    <property type="entry name" value="AF0104/ALDC/Ptd012-like"/>
    <property type="match status" value="1"/>
</dbReference>
<dbReference type="InterPro" id="IPR005175">
    <property type="entry name" value="PPC_dom"/>
</dbReference>
<organism evidence="2 3">
    <name type="scientific">Calderihabitans maritimus</name>
    <dbReference type="NCBI Taxonomy" id="1246530"/>
    <lineage>
        <taxon>Bacteria</taxon>
        <taxon>Bacillati</taxon>
        <taxon>Bacillota</taxon>
        <taxon>Clostridia</taxon>
        <taxon>Neomoorellales</taxon>
        <taxon>Calderihabitantaceae</taxon>
        <taxon>Calderihabitans</taxon>
    </lineage>
</organism>
<dbReference type="PROSITE" id="PS51742">
    <property type="entry name" value="PPC"/>
    <property type="match status" value="1"/>
</dbReference>
<dbReference type="EMBL" id="BDGJ01000018">
    <property type="protein sequence ID" value="GAW91501.1"/>
    <property type="molecule type" value="Genomic_DNA"/>
</dbReference>
<feature type="domain" description="PPC" evidence="1">
    <location>
        <begin position="6"/>
        <end position="141"/>
    </location>
</feature>
<dbReference type="AlphaFoldDB" id="A0A1Z5HQA9"/>
<sequence length="141" mass="16005">MRIFEGKTTRTYLGRMDHGSDLLKSLEEFIMREDIRCGKVQVIGAVSRGAFGFYSQKNKEYRICQLDKEMEIATCIGNISLKDGKPFVHAHILFSDEEGRTYGGHLTEGTIVFAAEFIVEEVEDTAPNRVFDSVTGLFLWE</sequence>
<reference evidence="3" key="1">
    <citation type="journal article" date="2017" name="Appl. Environ. Microbiol.">
        <title>Genomic analysis of Calderihabitans maritimus KKC1, a thermophilic hydrogenogenic carboxydotrophic bacterium isolated from marine sediment.</title>
        <authorList>
            <person name="Omae K."/>
            <person name="Yoneda Y."/>
            <person name="Fukuyama Y."/>
            <person name="Yoshida T."/>
            <person name="Sako Y."/>
        </authorList>
    </citation>
    <scope>NUCLEOTIDE SEQUENCE [LARGE SCALE GENOMIC DNA]</scope>
    <source>
        <strain evidence="3">KKC1</strain>
    </source>
</reference>
<evidence type="ECO:0000313" key="2">
    <source>
        <dbReference type="EMBL" id="GAW91501.1"/>
    </source>
</evidence>
<dbReference type="Gene3D" id="3.30.1330.80">
    <property type="entry name" value="Hypothetical protein, similar to alpha- acetolactate decarboxylase, domain 2"/>
    <property type="match status" value="1"/>
</dbReference>
<proteinExistence type="predicted"/>
<evidence type="ECO:0000313" key="3">
    <source>
        <dbReference type="Proteomes" id="UP000197032"/>
    </source>
</evidence>
<protein>
    <recommendedName>
        <fullName evidence="1">PPC domain-containing protein</fullName>
    </recommendedName>
</protein>
<dbReference type="PIRSF" id="PIRSF016702">
    <property type="entry name" value="DNA_bp_PD1"/>
    <property type="match status" value="1"/>
</dbReference>
<accession>A0A1Z5HQA9</accession>
<dbReference type="RefSeq" id="WP_088553023.1">
    <property type="nucleotide sequence ID" value="NZ_BDGJ01000018.1"/>
</dbReference>
<keyword evidence="3" id="KW-1185">Reference proteome</keyword>
<dbReference type="OrthoDB" id="9791702at2"/>
<dbReference type="InterPro" id="IPR025707">
    <property type="entry name" value="DNA_bp_PD1"/>
</dbReference>
<dbReference type="PANTHER" id="PTHR34988:SF1">
    <property type="entry name" value="DNA-BINDING PROTEIN"/>
    <property type="match status" value="1"/>
</dbReference>
<dbReference type="Pfam" id="PF03479">
    <property type="entry name" value="PCC"/>
    <property type="match status" value="1"/>
</dbReference>
<name>A0A1Z5HQA9_9FIRM</name>
<dbReference type="CDD" id="cd11378">
    <property type="entry name" value="DUF296"/>
    <property type="match status" value="1"/>
</dbReference>
<dbReference type="Proteomes" id="UP000197032">
    <property type="component" value="Unassembled WGS sequence"/>
</dbReference>
<evidence type="ECO:0000259" key="1">
    <source>
        <dbReference type="PROSITE" id="PS51742"/>
    </source>
</evidence>
<comment type="caution">
    <text evidence="2">The sequence shown here is derived from an EMBL/GenBank/DDBJ whole genome shotgun (WGS) entry which is preliminary data.</text>
</comment>
<gene>
    <name evidence="2" type="ORF">KKC1_06630</name>
</gene>
<dbReference type="PANTHER" id="PTHR34988">
    <property type="entry name" value="PROTEIN, PUTATIVE-RELATED"/>
    <property type="match status" value="1"/>
</dbReference>